<dbReference type="Proteomes" id="UP000602198">
    <property type="component" value="Unassembled WGS sequence"/>
</dbReference>
<accession>A0ABS1MCZ5</accession>
<organism evidence="3 4">
    <name type="scientific">Nocardia acididurans</name>
    <dbReference type="NCBI Taxonomy" id="2802282"/>
    <lineage>
        <taxon>Bacteria</taxon>
        <taxon>Bacillati</taxon>
        <taxon>Actinomycetota</taxon>
        <taxon>Actinomycetes</taxon>
        <taxon>Mycobacteriales</taxon>
        <taxon>Nocardiaceae</taxon>
        <taxon>Nocardia</taxon>
    </lineage>
</organism>
<evidence type="ECO:0000313" key="4">
    <source>
        <dbReference type="Proteomes" id="UP000602198"/>
    </source>
</evidence>
<name>A0ABS1MCZ5_9NOCA</name>
<keyword evidence="2" id="KW-1133">Transmembrane helix</keyword>
<reference evidence="3 4" key="1">
    <citation type="submission" date="2021-01" db="EMBL/GenBank/DDBJ databases">
        <title>WGS of actinomycetes isolated from Thailand.</title>
        <authorList>
            <person name="Thawai C."/>
        </authorList>
    </citation>
    <scope>NUCLEOTIDE SEQUENCE [LARGE SCALE GENOMIC DNA]</scope>
    <source>
        <strain evidence="3 4">LPG 2</strain>
    </source>
</reference>
<evidence type="ECO:0000313" key="3">
    <source>
        <dbReference type="EMBL" id="MBL1078124.1"/>
    </source>
</evidence>
<keyword evidence="4" id="KW-1185">Reference proteome</keyword>
<keyword evidence="2" id="KW-0472">Membrane</keyword>
<gene>
    <name evidence="3" type="ORF">JK358_27330</name>
</gene>
<proteinExistence type="predicted"/>
<evidence type="ECO:0000256" key="1">
    <source>
        <dbReference type="SAM" id="MobiDB-lite"/>
    </source>
</evidence>
<feature type="transmembrane region" description="Helical" evidence="2">
    <location>
        <begin position="41"/>
        <end position="60"/>
    </location>
</feature>
<protein>
    <submittedName>
        <fullName evidence="3">Transcriptional regulator</fullName>
    </submittedName>
</protein>
<dbReference type="RefSeq" id="WP_201952855.1">
    <property type="nucleotide sequence ID" value="NZ_JAERRJ010000011.1"/>
</dbReference>
<keyword evidence="2" id="KW-0812">Transmembrane</keyword>
<feature type="region of interest" description="Disordered" evidence="1">
    <location>
        <begin position="71"/>
        <end position="113"/>
    </location>
</feature>
<comment type="caution">
    <text evidence="3">The sequence shown here is derived from an EMBL/GenBank/DDBJ whole genome shotgun (WGS) entry which is preliminary data.</text>
</comment>
<dbReference type="EMBL" id="JAERRJ010000011">
    <property type="protein sequence ID" value="MBL1078124.1"/>
    <property type="molecule type" value="Genomic_DNA"/>
</dbReference>
<feature type="transmembrane region" description="Helical" evidence="2">
    <location>
        <begin position="9"/>
        <end position="29"/>
    </location>
</feature>
<sequence length="148" mass="16541">MSAPQRRPALILFVIIASGVCLALGYWQWTRFEATGGTAQNLGYALQWPLFAGFVVWAYFRFVRLEHHAELEQQAQAPEEPTPTPKRPKAATAREIPAGILPERPKAAKDDDPELSEYNKYLAGLHAHDMDEQIRAAGLRTNTERNAG</sequence>
<evidence type="ECO:0000256" key="2">
    <source>
        <dbReference type="SAM" id="Phobius"/>
    </source>
</evidence>